<comment type="caution">
    <text evidence="1">The sequence shown here is derived from an EMBL/GenBank/DDBJ whole genome shotgun (WGS) entry which is preliminary data.</text>
</comment>
<reference evidence="1 2" key="1">
    <citation type="journal article" date="2017" name="Int. J. Syst. Evol. Microbiol.">
        <title>Photobacterium alginatilyticum sp. nov., a marine bacterium isolated from bottom seawater.</title>
        <authorList>
            <person name="Wang X."/>
            <person name="Wang Y."/>
            <person name="Yang X."/>
            <person name="Sun H."/>
            <person name="Li B."/>
            <person name="Zhang X.H."/>
        </authorList>
    </citation>
    <scope>NUCLEOTIDE SEQUENCE [LARGE SCALE GENOMIC DNA]</scope>
    <source>
        <strain evidence="1 2">P03D4</strain>
    </source>
</reference>
<name>A0ABW9YEF6_9GAMM</name>
<keyword evidence="2" id="KW-1185">Reference proteome</keyword>
<dbReference type="EMBL" id="RSEJ01000003">
    <property type="protein sequence ID" value="NBI51820.1"/>
    <property type="molecule type" value="Genomic_DNA"/>
</dbReference>
<accession>A0ABW9YEF6</accession>
<dbReference type="Proteomes" id="UP000738517">
    <property type="component" value="Unassembled WGS sequence"/>
</dbReference>
<protein>
    <submittedName>
        <fullName evidence="1">Uncharacterized protein</fullName>
    </submittedName>
</protein>
<evidence type="ECO:0000313" key="1">
    <source>
        <dbReference type="EMBL" id="NBI51820.1"/>
    </source>
</evidence>
<proteinExistence type="predicted"/>
<evidence type="ECO:0000313" key="2">
    <source>
        <dbReference type="Proteomes" id="UP000738517"/>
    </source>
</evidence>
<organism evidence="1 2">
    <name type="scientific">Photobacterium alginatilyticum</name>
    <dbReference type="NCBI Taxonomy" id="1775171"/>
    <lineage>
        <taxon>Bacteria</taxon>
        <taxon>Pseudomonadati</taxon>
        <taxon>Pseudomonadota</taxon>
        <taxon>Gammaproteobacteria</taxon>
        <taxon>Vibrionales</taxon>
        <taxon>Vibrionaceae</taxon>
        <taxon>Photobacterium</taxon>
    </lineage>
</organism>
<sequence>MATLASKLDAFVETHDIAVQQLDGIEVLLIQNTLVQVDVSKGVASVAFMLLPDERQQPDKLCRQLCAVLKKMAWVAQHTQVELMVEPDHTKLTLLQRLTRDGELSGDRSEGVDLDGRIEQLLWVVDVMHELTGLEQQQLTVPSATSVAANNMVFV</sequence>
<gene>
    <name evidence="1" type="ORF">EIZ48_04435</name>
</gene>
<dbReference type="RefSeq" id="WP_160648886.1">
    <property type="nucleotide sequence ID" value="NZ_RSEJ01000003.1"/>
</dbReference>